<sequence>MSRSHIATTGCVLAITALTLTTLPAVAAHWAAGAALARTTLPAVTPPRTAGTAPAPPPRPSVTATRPPSAPAVASPPPGVIEALQRDLGLTREQAEARMLNEARLAPIEARLREELGDRFGGSWFIGTIAQTLMIATTSATDVPRIVSAGARAKVVRASLATLKALKQKLDETLPPHPVAGGVRYVDVRSNKVVILSRYATATRNIVKSTGVDMSMVVVVASKEDPRPWDLPAPAAPAPRPTPAPAPAGPVAGIR</sequence>
<comment type="caution">
    <text evidence="4">The sequence shown here is derived from an EMBL/GenBank/DDBJ whole genome shotgun (WGS) entry which is preliminary data.</text>
</comment>
<evidence type="ECO:0000313" key="4">
    <source>
        <dbReference type="EMBL" id="GAA4192740.1"/>
    </source>
</evidence>
<organism evidence="4 5">
    <name type="scientific">Streptosporangium oxazolinicum</name>
    <dbReference type="NCBI Taxonomy" id="909287"/>
    <lineage>
        <taxon>Bacteria</taxon>
        <taxon>Bacillati</taxon>
        <taxon>Actinomycetota</taxon>
        <taxon>Actinomycetes</taxon>
        <taxon>Streptosporangiales</taxon>
        <taxon>Streptosporangiaceae</taxon>
        <taxon>Streptosporangium</taxon>
    </lineage>
</organism>
<evidence type="ECO:0000256" key="1">
    <source>
        <dbReference type="SAM" id="MobiDB-lite"/>
    </source>
</evidence>
<feature type="region of interest" description="Disordered" evidence="1">
    <location>
        <begin position="43"/>
        <end position="78"/>
    </location>
</feature>
<gene>
    <name evidence="4" type="ORF">GCM10022252_34610</name>
</gene>
<feature type="compositionally biased region" description="Low complexity" evidence="1">
    <location>
        <begin position="43"/>
        <end position="53"/>
    </location>
</feature>
<feature type="domain" description="Peptidase S1A alpha-lytic prodomain" evidence="3">
    <location>
        <begin position="159"/>
        <end position="213"/>
    </location>
</feature>
<dbReference type="Proteomes" id="UP001501251">
    <property type="component" value="Unassembled WGS sequence"/>
</dbReference>
<feature type="signal peptide" evidence="2">
    <location>
        <begin position="1"/>
        <end position="27"/>
    </location>
</feature>
<keyword evidence="5" id="KW-1185">Reference proteome</keyword>
<feature type="region of interest" description="Disordered" evidence="1">
    <location>
        <begin position="228"/>
        <end position="255"/>
    </location>
</feature>
<keyword evidence="2" id="KW-0732">Signal</keyword>
<evidence type="ECO:0000256" key="2">
    <source>
        <dbReference type="SAM" id="SignalP"/>
    </source>
</evidence>
<feature type="compositionally biased region" description="Pro residues" evidence="1">
    <location>
        <begin position="229"/>
        <end position="248"/>
    </location>
</feature>
<evidence type="ECO:0000313" key="5">
    <source>
        <dbReference type="Proteomes" id="UP001501251"/>
    </source>
</evidence>
<dbReference type="Pfam" id="PF02983">
    <property type="entry name" value="Pro_Al_protease"/>
    <property type="match status" value="1"/>
</dbReference>
<feature type="chain" id="PRO_5045156801" description="Peptidase S1A alpha-lytic prodomain domain-containing protein" evidence="2">
    <location>
        <begin position="28"/>
        <end position="255"/>
    </location>
</feature>
<dbReference type="Gene3D" id="3.30.300.50">
    <property type="match status" value="2"/>
</dbReference>
<feature type="compositionally biased region" description="Pro residues" evidence="1">
    <location>
        <begin position="68"/>
        <end position="78"/>
    </location>
</feature>
<proteinExistence type="predicted"/>
<accession>A0ABP8AYC7</accession>
<dbReference type="InterPro" id="IPR004236">
    <property type="entry name" value="Pept_S1_alpha_lytic"/>
</dbReference>
<evidence type="ECO:0000259" key="3">
    <source>
        <dbReference type="Pfam" id="PF02983"/>
    </source>
</evidence>
<dbReference type="RefSeq" id="WP_344918920.1">
    <property type="nucleotide sequence ID" value="NZ_BAABAQ010000005.1"/>
</dbReference>
<dbReference type="InterPro" id="IPR035070">
    <property type="entry name" value="Streptogrisin_prodomain"/>
</dbReference>
<name>A0ABP8AYC7_9ACTN</name>
<protein>
    <recommendedName>
        <fullName evidence="3">Peptidase S1A alpha-lytic prodomain domain-containing protein</fullName>
    </recommendedName>
</protein>
<dbReference type="EMBL" id="BAABAQ010000005">
    <property type="protein sequence ID" value="GAA4192740.1"/>
    <property type="molecule type" value="Genomic_DNA"/>
</dbReference>
<reference evidence="5" key="1">
    <citation type="journal article" date="2019" name="Int. J. Syst. Evol. Microbiol.">
        <title>The Global Catalogue of Microorganisms (GCM) 10K type strain sequencing project: providing services to taxonomists for standard genome sequencing and annotation.</title>
        <authorList>
            <consortium name="The Broad Institute Genomics Platform"/>
            <consortium name="The Broad Institute Genome Sequencing Center for Infectious Disease"/>
            <person name="Wu L."/>
            <person name="Ma J."/>
        </authorList>
    </citation>
    <scope>NUCLEOTIDE SEQUENCE [LARGE SCALE GENOMIC DNA]</scope>
    <source>
        <strain evidence="5">JCM 17388</strain>
    </source>
</reference>